<organism evidence="1">
    <name type="scientific">Rhizophora mucronata</name>
    <name type="common">Asiatic mangrove</name>
    <dbReference type="NCBI Taxonomy" id="61149"/>
    <lineage>
        <taxon>Eukaryota</taxon>
        <taxon>Viridiplantae</taxon>
        <taxon>Streptophyta</taxon>
        <taxon>Embryophyta</taxon>
        <taxon>Tracheophyta</taxon>
        <taxon>Spermatophyta</taxon>
        <taxon>Magnoliopsida</taxon>
        <taxon>eudicotyledons</taxon>
        <taxon>Gunneridae</taxon>
        <taxon>Pentapetalae</taxon>
        <taxon>rosids</taxon>
        <taxon>fabids</taxon>
        <taxon>Malpighiales</taxon>
        <taxon>Rhizophoraceae</taxon>
        <taxon>Rhizophora</taxon>
    </lineage>
</organism>
<proteinExistence type="predicted"/>
<name>A0A2P2NM11_RHIMU</name>
<dbReference type="EMBL" id="GGEC01063048">
    <property type="protein sequence ID" value="MBX43532.1"/>
    <property type="molecule type" value="Transcribed_RNA"/>
</dbReference>
<dbReference type="AlphaFoldDB" id="A0A2P2NM11"/>
<protein>
    <submittedName>
        <fullName evidence="1">Uncharacterized protein</fullName>
    </submittedName>
</protein>
<evidence type="ECO:0000313" key="1">
    <source>
        <dbReference type="EMBL" id="MBX43532.1"/>
    </source>
</evidence>
<reference evidence="1" key="1">
    <citation type="submission" date="2018-02" db="EMBL/GenBank/DDBJ databases">
        <title>Rhizophora mucronata_Transcriptome.</title>
        <authorList>
            <person name="Meera S.P."/>
            <person name="Sreeshan A."/>
            <person name="Augustine A."/>
        </authorList>
    </citation>
    <scope>NUCLEOTIDE SEQUENCE</scope>
    <source>
        <tissue evidence="1">Leaf</tissue>
    </source>
</reference>
<sequence length="72" mass="8445">MLRKSFLRIKLKLAKAKRKVLPYTPKVKVSWFQNNQPMHSCDGLDTQQLKGIKIHYFKDETQFGDHNLVASE</sequence>
<accession>A0A2P2NM11</accession>